<feature type="coiled-coil region" evidence="1">
    <location>
        <begin position="391"/>
        <end position="418"/>
    </location>
</feature>
<feature type="coiled-coil region" evidence="1">
    <location>
        <begin position="20"/>
        <end position="79"/>
    </location>
</feature>
<accession>A0AAV9JAI9</accession>
<sequence length="648" mass="72047">MRATVDKWRAAVVRKQRIDLQKLKLQVERDAIEVARLERAHDKRSFQQSLDLQCSETIRRRLASAVSEQRDKADAAERNLRHIRTVTTTNRPMDDTSIPSESAEAVSTAAEAKFKQFVEDKSTMQGQLERLQLALSNIEKERARETSRADREQKRADRYEAKLAKDRDSSKQAHSDLEEAIQAKVAAVARLQEAERKLADIESVTADEVAARERGEKDVADLVRDLNEARETITRNKRSTEEDARNAEQERMRLATALEEVIRDQGTAVNSHRQDSGTLEQAIVERNKALFDRDVAIVKQNEAVGLLHPVVEARDEAVRKLALAKTEWEQMLAGRDQALRDRDAAISTLNNAVVTEKQFRDEGGRILHELKKAEAREKEAMQKGEEVFGRLKQAEAENGRLKQAYEALQEELEVARDSYGDGSGIAADVSLAGPQEEGSTGQSEGGFSPIQPDPDSMVDETADQKRPAGIANHTSHIAGAQPTQDVDGQPTASDTTQQNSVAPGASFGFTIGTGQNEQHGHGTAEQSLPSTRGQSTLPNASHPSAYLALVPDVADDAEAQLVRDELEFFDPHAKERARQREKTDNARRPVREPARLSAKRPPERKILVPKSFMQERTCVNNHVFIGDDNQCPYCRMPPGPAPDDDPDL</sequence>
<keyword evidence="4" id="KW-1185">Reference proteome</keyword>
<feature type="compositionally biased region" description="Polar residues" evidence="2">
    <location>
        <begin position="524"/>
        <end position="542"/>
    </location>
</feature>
<organism evidence="3 4">
    <name type="scientific">Oleoguttula mirabilis</name>
    <dbReference type="NCBI Taxonomy" id="1507867"/>
    <lineage>
        <taxon>Eukaryota</taxon>
        <taxon>Fungi</taxon>
        <taxon>Dikarya</taxon>
        <taxon>Ascomycota</taxon>
        <taxon>Pezizomycotina</taxon>
        <taxon>Dothideomycetes</taxon>
        <taxon>Dothideomycetidae</taxon>
        <taxon>Mycosphaerellales</taxon>
        <taxon>Teratosphaeriaceae</taxon>
        <taxon>Oleoguttula</taxon>
    </lineage>
</organism>
<feature type="region of interest" description="Disordered" evidence="2">
    <location>
        <begin position="140"/>
        <end position="175"/>
    </location>
</feature>
<dbReference type="AlphaFoldDB" id="A0AAV9JAI9"/>
<proteinExistence type="predicted"/>
<gene>
    <name evidence="3" type="ORF">LTR36_007476</name>
</gene>
<protein>
    <submittedName>
        <fullName evidence="3">Uncharacterized protein</fullName>
    </submittedName>
</protein>
<evidence type="ECO:0000313" key="4">
    <source>
        <dbReference type="Proteomes" id="UP001324427"/>
    </source>
</evidence>
<feature type="compositionally biased region" description="Low complexity" evidence="2">
    <location>
        <begin position="433"/>
        <end position="448"/>
    </location>
</feature>
<feature type="region of interest" description="Disordered" evidence="2">
    <location>
        <begin position="570"/>
        <end position="605"/>
    </location>
</feature>
<keyword evidence="1" id="KW-0175">Coiled coil</keyword>
<comment type="caution">
    <text evidence="3">The sequence shown here is derived from an EMBL/GenBank/DDBJ whole genome shotgun (WGS) entry which is preliminary data.</text>
</comment>
<feature type="compositionally biased region" description="Polar residues" evidence="2">
    <location>
        <begin position="481"/>
        <end position="501"/>
    </location>
</feature>
<feature type="region of interest" description="Disordered" evidence="2">
    <location>
        <begin position="629"/>
        <end position="648"/>
    </location>
</feature>
<dbReference type="Proteomes" id="UP001324427">
    <property type="component" value="Unassembled WGS sequence"/>
</dbReference>
<name>A0AAV9JAI9_9PEZI</name>
<dbReference type="EMBL" id="JAVFHQ010000049">
    <property type="protein sequence ID" value="KAK4541767.1"/>
    <property type="molecule type" value="Genomic_DNA"/>
</dbReference>
<feature type="region of interest" description="Disordered" evidence="2">
    <location>
        <begin position="433"/>
        <end position="542"/>
    </location>
</feature>
<reference evidence="3 4" key="1">
    <citation type="submission" date="2021-11" db="EMBL/GenBank/DDBJ databases">
        <title>Black yeast isolated from Biological Soil Crust.</title>
        <authorList>
            <person name="Kurbessoian T."/>
        </authorList>
    </citation>
    <scope>NUCLEOTIDE SEQUENCE [LARGE SCALE GENOMIC DNA]</scope>
    <source>
        <strain evidence="3 4">CCFEE 5522</strain>
    </source>
</reference>
<evidence type="ECO:0000256" key="2">
    <source>
        <dbReference type="SAM" id="MobiDB-lite"/>
    </source>
</evidence>
<evidence type="ECO:0000256" key="1">
    <source>
        <dbReference type="SAM" id="Coils"/>
    </source>
</evidence>
<evidence type="ECO:0000313" key="3">
    <source>
        <dbReference type="EMBL" id="KAK4541767.1"/>
    </source>
</evidence>